<dbReference type="VEuPathDB" id="FungiDB:BO70DRAFT_366566"/>
<name>A0A317UWL5_9EURO</name>
<comment type="caution">
    <text evidence="2">The sequence shown here is derived from an EMBL/GenBank/DDBJ whole genome shotgun (WGS) entry which is preliminary data.</text>
</comment>
<feature type="non-terminal residue" evidence="2">
    <location>
        <position position="271"/>
    </location>
</feature>
<feature type="region of interest" description="Disordered" evidence="1">
    <location>
        <begin position="1"/>
        <end position="123"/>
    </location>
</feature>
<evidence type="ECO:0000313" key="2">
    <source>
        <dbReference type="EMBL" id="PWY66075.1"/>
    </source>
</evidence>
<gene>
    <name evidence="2" type="ORF">BO70DRAFT_366566</name>
</gene>
<dbReference type="Pfam" id="PF04749">
    <property type="entry name" value="PLAC8"/>
    <property type="match status" value="1"/>
</dbReference>
<evidence type="ECO:0008006" key="4">
    <source>
        <dbReference type="Google" id="ProtNLM"/>
    </source>
</evidence>
<dbReference type="AlphaFoldDB" id="A0A317UWL5"/>
<sequence>MHASRGQLGHQALPPSTASDIQVAEPQVGPPPTQMPMNEKSPQYQQDMSAYGYPSGPSIAQHPANYAPYADEPPPPPQPQQVQSQTTIPHDPHTYIPHSPGPLPTKADPMVSHSPHPSSPPPMALAAPTPLYSPSFPQYPLRAASGAPMTPAGMDITAHHRPGQIRHPDQEIRGGTWSTSLCGCSDIGACCLGFFCPCVLYGKTQHRLSRKSRSEDPTNMLGYSCCNGSCTAMALLCGCHWLFATIQHTRTRKAYSIEGNIASDCIRATCC</sequence>
<proteinExistence type="predicted"/>
<accession>A0A317UWL5</accession>
<dbReference type="EMBL" id="MSFL01000047">
    <property type="protein sequence ID" value="PWY66075.1"/>
    <property type="molecule type" value="Genomic_DNA"/>
</dbReference>
<evidence type="ECO:0000313" key="3">
    <source>
        <dbReference type="Proteomes" id="UP000247233"/>
    </source>
</evidence>
<dbReference type="Proteomes" id="UP000247233">
    <property type="component" value="Unassembled WGS sequence"/>
</dbReference>
<keyword evidence="3" id="KW-1185">Reference proteome</keyword>
<protein>
    <recommendedName>
        <fullName evidence="4">PLAC8-domain-containing protein</fullName>
    </recommendedName>
</protein>
<dbReference type="PANTHER" id="PTHR15907">
    <property type="entry name" value="DUF614 FAMILY PROTEIN-RELATED"/>
    <property type="match status" value="1"/>
</dbReference>
<dbReference type="GeneID" id="37066602"/>
<dbReference type="RefSeq" id="XP_025394714.1">
    <property type="nucleotide sequence ID" value="XM_025544365.1"/>
</dbReference>
<evidence type="ECO:0000256" key="1">
    <source>
        <dbReference type="SAM" id="MobiDB-lite"/>
    </source>
</evidence>
<dbReference type="InterPro" id="IPR006461">
    <property type="entry name" value="PLAC_motif_containing"/>
</dbReference>
<reference evidence="2 3" key="1">
    <citation type="submission" date="2016-12" db="EMBL/GenBank/DDBJ databases">
        <title>The genomes of Aspergillus section Nigri reveals drivers in fungal speciation.</title>
        <authorList>
            <consortium name="DOE Joint Genome Institute"/>
            <person name="Vesth T.C."/>
            <person name="Nybo J."/>
            <person name="Theobald S."/>
            <person name="Brandl J."/>
            <person name="Frisvad J.C."/>
            <person name="Nielsen K.F."/>
            <person name="Lyhne E.K."/>
            <person name="Kogle M.E."/>
            <person name="Kuo A."/>
            <person name="Riley R."/>
            <person name="Clum A."/>
            <person name="Nolan M."/>
            <person name="Lipzen A."/>
            <person name="Salamov A."/>
            <person name="Henrissat B."/>
            <person name="Wiebenga A."/>
            <person name="De Vries R.P."/>
            <person name="Grigoriev I.V."/>
            <person name="Mortensen U.H."/>
            <person name="Andersen M.R."/>
            <person name="Baker S.E."/>
        </authorList>
    </citation>
    <scope>NUCLEOTIDE SEQUENCE [LARGE SCALE GENOMIC DNA]</scope>
    <source>
        <strain evidence="2 3">CBS 117.55</strain>
    </source>
</reference>
<dbReference type="STRING" id="1448321.A0A317UWL5"/>
<dbReference type="OrthoDB" id="1045822at2759"/>
<dbReference type="NCBIfam" id="TIGR01571">
    <property type="entry name" value="A_thal_Cys_rich"/>
    <property type="match status" value="1"/>
</dbReference>
<organism evidence="2 3">
    <name type="scientific">Aspergillus heteromorphus CBS 117.55</name>
    <dbReference type="NCBI Taxonomy" id="1448321"/>
    <lineage>
        <taxon>Eukaryota</taxon>
        <taxon>Fungi</taxon>
        <taxon>Dikarya</taxon>
        <taxon>Ascomycota</taxon>
        <taxon>Pezizomycotina</taxon>
        <taxon>Eurotiomycetes</taxon>
        <taxon>Eurotiomycetidae</taxon>
        <taxon>Eurotiales</taxon>
        <taxon>Aspergillaceae</taxon>
        <taxon>Aspergillus</taxon>
        <taxon>Aspergillus subgen. Circumdati</taxon>
    </lineage>
</organism>